<dbReference type="Proteomes" id="UP001221189">
    <property type="component" value="Unassembled WGS sequence"/>
</dbReference>
<dbReference type="SUPFAM" id="SSF53850">
    <property type="entry name" value="Periplasmic binding protein-like II"/>
    <property type="match status" value="1"/>
</dbReference>
<organism evidence="1 2">
    <name type="scientific">Roseateles albus</name>
    <dbReference type="NCBI Taxonomy" id="2987525"/>
    <lineage>
        <taxon>Bacteria</taxon>
        <taxon>Pseudomonadati</taxon>
        <taxon>Pseudomonadota</taxon>
        <taxon>Betaproteobacteria</taxon>
        <taxon>Burkholderiales</taxon>
        <taxon>Sphaerotilaceae</taxon>
        <taxon>Roseateles</taxon>
    </lineage>
</organism>
<comment type="caution">
    <text evidence="1">The sequence shown here is derived from an EMBL/GenBank/DDBJ whole genome shotgun (WGS) entry which is preliminary data.</text>
</comment>
<keyword evidence="2" id="KW-1185">Reference proteome</keyword>
<evidence type="ECO:0000313" key="1">
    <source>
        <dbReference type="EMBL" id="MDC8773035.1"/>
    </source>
</evidence>
<proteinExistence type="predicted"/>
<protein>
    <recommendedName>
        <fullName evidence="3">Solute-binding protein family 3/N-terminal domain-containing protein</fullName>
    </recommendedName>
</protein>
<evidence type="ECO:0008006" key="3">
    <source>
        <dbReference type="Google" id="ProtNLM"/>
    </source>
</evidence>
<name>A0ABT5KGQ1_9BURK</name>
<accession>A0ABT5KGQ1</accession>
<evidence type="ECO:0000313" key="2">
    <source>
        <dbReference type="Proteomes" id="UP001221189"/>
    </source>
</evidence>
<reference evidence="1 2" key="1">
    <citation type="submission" date="2022-10" db="EMBL/GenBank/DDBJ databases">
        <title>Paucibacter sp. hw1 Genome sequencing.</title>
        <authorList>
            <person name="Park S."/>
        </authorList>
    </citation>
    <scope>NUCLEOTIDE SEQUENCE [LARGE SCALE GENOMIC DNA]</scope>
    <source>
        <strain evidence="2">hw1</strain>
    </source>
</reference>
<sequence length="210" mass="23434">MSWASERVLLRAGTPEGLPGYDISGGKLIIKDSSKRRIFECIESALNARFEWQALPTKRLIQMIMDGQLDIAFPMGFATERASVMLQSAATWDNPDVWLSLRPVNIQDKNLRIAARLGSPQQIDHLADGYTHVTGSYTYPLLAKELSMDVTTAVIVPQSVYEEQKAHWPSQTLVTVGRQRSSGFYLKSSDPLKLLKPLNLAIEACRVSDK</sequence>
<dbReference type="EMBL" id="JAQQXT010000009">
    <property type="protein sequence ID" value="MDC8773035.1"/>
    <property type="molecule type" value="Genomic_DNA"/>
</dbReference>
<dbReference type="RefSeq" id="WP_273601212.1">
    <property type="nucleotide sequence ID" value="NZ_JAQQXT010000009.1"/>
</dbReference>
<gene>
    <name evidence="1" type="ORF">PRZ03_15720</name>
</gene>